<keyword evidence="3" id="KW-1185">Reference proteome</keyword>
<protein>
    <submittedName>
        <fullName evidence="2">Uncharacterized protein</fullName>
    </submittedName>
</protein>
<gene>
    <name evidence="2" type="ORF">MKW98_015803</name>
</gene>
<accession>A0AAD4SDR1</accession>
<name>A0AAD4SDR1_9MAGN</name>
<feature type="non-terminal residue" evidence="2">
    <location>
        <position position="1"/>
    </location>
</feature>
<feature type="transmembrane region" description="Helical" evidence="1">
    <location>
        <begin position="12"/>
        <end position="29"/>
    </location>
</feature>
<dbReference type="Proteomes" id="UP001202328">
    <property type="component" value="Unassembled WGS sequence"/>
</dbReference>
<keyword evidence="1" id="KW-1133">Transmembrane helix</keyword>
<sequence>KWNFRKWQSLLRFHDCLFGLFVLPVGYYIKLLRTYEGTSLLGVSLISKFVVHQNGFKLRTSFYGFAALSLTLLLAWYLPFVRFCSFLEFMRSKLGQLEGIIQWVYLVPIHVLVIRHNHAQGQLVFTRILLVLLTTIGLMVPFLSSILLYLR</sequence>
<proteinExistence type="predicted"/>
<reference evidence="2" key="1">
    <citation type="submission" date="2022-04" db="EMBL/GenBank/DDBJ databases">
        <title>A functionally conserved STORR gene fusion in Papaver species that diverged 16.8 million years ago.</title>
        <authorList>
            <person name="Catania T."/>
        </authorList>
    </citation>
    <scope>NUCLEOTIDE SEQUENCE</scope>
    <source>
        <strain evidence="2">S-188037</strain>
    </source>
</reference>
<organism evidence="2 3">
    <name type="scientific">Papaver atlanticum</name>
    <dbReference type="NCBI Taxonomy" id="357466"/>
    <lineage>
        <taxon>Eukaryota</taxon>
        <taxon>Viridiplantae</taxon>
        <taxon>Streptophyta</taxon>
        <taxon>Embryophyta</taxon>
        <taxon>Tracheophyta</taxon>
        <taxon>Spermatophyta</taxon>
        <taxon>Magnoliopsida</taxon>
        <taxon>Ranunculales</taxon>
        <taxon>Papaveraceae</taxon>
        <taxon>Papaveroideae</taxon>
        <taxon>Papaver</taxon>
    </lineage>
</organism>
<feature type="transmembrane region" description="Helical" evidence="1">
    <location>
        <begin position="100"/>
        <end position="116"/>
    </location>
</feature>
<evidence type="ECO:0000313" key="2">
    <source>
        <dbReference type="EMBL" id="KAI3897107.1"/>
    </source>
</evidence>
<comment type="caution">
    <text evidence="2">The sequence shown here is derived from an EMBL/GenBank/DDBJ whole genome shotgun (WGS) entry which is preliminary data.</text>
</comment>
<evidence type="ECO:0000256" key="1">
    <source>
        <dbReference type="SAM" id="Phobius"/>
    </source>
</evidence>
<dbReference type="AlphaFoldDB" id="A0AAD4SDR1"/>
<feature type="transmembrane region" description="Helical" evidence="1">
    <location>
        <begin position="63"/>
        <end position="80"/>
    </location>
</feature>
<keyword evidence="1" id="KW-0472">Membrane</keyword>
<feature type="transmembrane region" description="Helical" evidence="1">
    <location>
        <begin position="128"/>
        <end position="150"/>
    </location>
</feature>
<keyword evidence="1" id="KW-0812">Transmembrane</keyword>
<evidence type="ECO:0000313" key="3">
    <source>
        <dbReference type="Proteomes" id="UP001202328"/>
    </source>
</evidence>
<dbReference type="EMBL" id="JAJJMB010011856">
    <property type="protein sequence ID" value="KAI3897107.1"/>
    <property type="molecule type" value="Genomic_DNA"/>
</dbReference>